<dbReference type="KEGG" id="sfd:USDA257_c28210"/>
<protein>
    <submittedName>
        <fullName evidence="1">Uncharacterized protein</fullName>
    </submittedName>
</protein>
<organism evidence="1 2">
    <name type="scientific">Sinorhizobium fredii (strain USDA 257)</name>
    <dbReference type="NCBI Taxonomy" id="1185652"/>
    <lineage>
        <taxon>Bacteria</taxon>
        <taxon>Pseudomonadati</taxon>
        <taxon>Pseudomonadota</taxon>
        <taxon>Alphaproteobacteria</taxon>
        <taxon>Hyphomicrobiales</taxon>
        <taxon>Rhizobiaceae</taxon>
        <taxon>Sinorhizobium/Ensifer group</taxon>
        <taxon>Sinorhizobium</taxon>
    </lineage>
</organism>
<reference evidence="1 2" key="1">
    <citation type="journal article" date="2012" name="J. Bacteriol.">
        <title>Complete genome sequence of the broad-host-range strain Sinorhizobium fredii USDA257.</title>
        <authorList>
            <person name="Schuldes J."/>
            <person name="Rodriguez Orbegoso M."/>
            <person name="Schmeisser C."/>
            <person name="Krishnan H.B."/>
            <person name="Daniel R."/>
            <person name="Streit W.R."/>
        </authorList>
    </citation>
    <scope>NUCLEOTIDE SEQUENCE [LARGE SCALE GENOMIC DNA]</scope>
    <source>
        <strain evidence="1 2">USDA 257</strain>
    </source>
</reference>
<dbReference type="HOGENOM" id="CLU_3103837_0_0_5"/>
<proteinExistence type="predicted"/>
<sequence>MVPGSGFLTASEDLDDAHPAAAVGAWLSQGERDRLSAWRIILFGRFRSKQS</sequence>
<accession>I3X686</accession>
<dbReference type="EMBL" id="CP003563">
    <property type="protein sequence ID" value="AFL51392.1"/>
    <property type="molecule type" value="Genomic_DNA"/>
</dbReference>
<dbReference type="PATRIC" id="fig|1185652.3.peg.2930"/>
<evidence type="ECO:0000313" key="1">
    <source>
        <dbReference type="EMBL" id="AFL51392.1"/>
    </source>
</evidence>
<dbReference type="Proteomes" id="UP000006180">
    <property type="component" value="Chromosome"/>
</dbReference>
<gene>
    <name evidence="1" type="ORF">USDA257_c28210</name>
</gene>
<dbReference type="AlphaFoldDB" id="I3X686"/>
<name>I3X686_SINF2</name>
<evidence type="ECO:0000313" key="2">
    <source>
        <dbReference type="Proteomes" id="UP000006180"/>
    </source>
</evidence>